<dbReference type="AlphaFoldDB" id="A0AAN6VA99"/>
<reference evidence="2" key="1">
    <citation type="journal article" date="2023" name="Mol. Phylogenet. Evol.">
        <title>Genome-scale phylogeny and comparative genomics of the fungal order Sordariales.</title>
        <authorList>
            <person name="Hensen N."/>
            <person name="Bonometti L."/>
            <person name="Westerberg I."/>
            <person name="Brannstrom I.O."/>
            <person name="Guillou S."/>
            <person name="Cros-Aarteil S."/>
            <person name="Calhoun S."/>
            <person name="Haridas S."/>
            <person name="Kuo A."/>
            <person name="Mondo S."/>
            <person name="Pangilinan J."/>
            <person name="Riley R."/>
            <person name="LaButti K."/>
            <person name="Andreopoulos B."/>
            <person name="Lipzen A."/>
            <person name="Chen C."/>
            <person name="Yan M."/>
            <person name="Daum C."/>
            <person name="Ng V."/>
            <person name="Clum A."/>
            <person name="Steindorff A."/>
            <person name="Ohm R.A."/>
            <person name="Martin F."/>
            <person name="Silar P."/>
            <person name="Natvig D.O."/>
            <person name="Lalanne C."/>
            <person name="Gautier V."/>
            <person name="Ament-Velasquez S.L."/>
            <person name="Kruys A."/>
            <person name="Hutchinson M.I."/>
            <person name="Powell A.J."/>
            <person name="Barry K."/>
            <person name="Miller A.N."/>
            <person name="Grigoriev I.V."/>
            <person name="Debuchy R."/>
            <person name="Gladieux P."/>
            <person name="Hiltunen Thoren M."/>
            <person name="Johannesson H."/>
        </authorList>
    </citation>
    <scope>NUCLEOTIDE SEQUENCE</scope>
    <source>
        <strain evidence="2">CBS 141.50</strain>
    </source>
</reference>
<accession>A0AAN6VA99</accession>
<sequence>MSGLEVIGVVISAVPIVTGFVKHFGSPRNAPRQVDRLSRMLAELRDERLLLAAMPAEQRHIHDMINRCTDVLERETGAPGTSQPNKIANRAFKFFWPAEAEKRLKEYNDELDRELDRLQRRVDRYRPPAAEGGLLPSAHTPSCVFFVHLPRGSIWFEDEDLDDRSVSFLQAHDITIENTAGFTVYRCFSLYRFASVADRESFLVNVRERQLLGRFLVDKISARGELVAQQKVVRLWKKVTTAVGAREVIKTTVAFIGRDGKPYEKGLGEFRRSAALPKENRVELVEVTSGMKLTLEFRRAAKGTTEKEKKGLFGGRRGSTASSLVEAAPGKTTDAAQFKKIFEANHPSTAGFSPLVLGSVGNPFDPDLGSITGEPLAESHAESTLPALSPSTSRAPTLSSISIPSGSFYSAVEEVSPKSSPVGGG</sequence>
<feature type="region of interest" description="Disordered" evidence="1">
    <location>
        <begin position="368"/>
        <end position="397"/>
    </location>
</feature>
<reference evidence="2" key="2">
    <citation type="submission" date="2023-05" db="EMBL/GenBank/DDBJ databases">
        <authorList>
            <consortium name="Lawrence Berkeley National Laboratory"/>
            <person name="Steindorff A."/>
            <person name="Hensen N."/>
            <person name="Bonometti L."/>
            <person name="Westerberg I."/>
            <person name="Brannstrom I.O."/>
            <person name="Guillou S."/>
            <person name="Cros-Aarteil S."/>
            <person name="Calhoun S."/>
            <person name="Haridas S."/>
            <person name="Kuo A."/>
            <person name="Mondo S."/>
            <person name="Pangilinan J."/>
            <person name="Riley R."/>
            <person name="Labutti K."/>
            <person name="Andreopoulos B."/>
            <person name="Lipzen A."/>
            <person name="Chen C."/>
            <person name="Yanf M."/>
            <person name="Daum C."/>
            <person name="Ng V."/>
            <person name="Clum A."/>
            <person name="Ohm R."/>
            <person name="Martin F."/>
            <person name="Silar P."/>
            <person name="Natvig D."/>
            <person name="Lalanne C."/>
            <person name="Gautier V."/>
            <person name="Ament-Velasquez S.L."/>
            <person name="Kruys A."/>
            <person name="Hutchinson M.I."/>
            <person name="Powell A.J."/>
            <person name="Barry K."/>
            <person name="Miller A.N."/>
            <person name="Grigoriev I.V."/>
            <person name="Debuchy R."/>
            <person name="Gladieux P."/>
            <person name="Thoren M.H."/>
            <person name="Johannesson H."/>
        </authorList>
    </citation>
    <scope>NUCLEOTIDE SEQUENCE</scope>
    <source>
        <strain evidence="2">CBS 141.50</strain>
    </source>
</reference>
<protein>
    <submittedName>
        <fullName evidence="2">Uncharacterized protein</fullName>
    </submittedName>
</protein>
<evidence type="ECO:0000256" key="1">
    <source>
        <dbReference type="SAM" id="MobiDB-lite"/>
    </source>
</evidence>
<dbReference type="EMBL" id="MU853556">
    <property type="protein sequence ID" value="KAK4147266.1"/>
    <property type="molecule type" value="Genomic_DNA"/>
</dbReference>
<evidence type="ECO:0000313" key="2">
    <source>
        <dbReference type="EMBL" id="KAK4147266.1"/>
    </source>
</evidence>
<proteinExistence type="predicted"/>
<keyword evidence="3" id="KW-1185">Reference proteome</keyword>
<dbReference type="GeneID" id="87821950"/>
<dbReference type="Proteomes" id="UP001302676">
    <property type="component" value="Unassembled WGS sequence"/>
</dbReference>
<dbReference type="RefSeq" id="XP_062640637.1">
    <property type="nucleotide sequence ID" value="XM_062785337.1"/>
</dbReference>
<evidence type="ECO:0000313" key="3">
    <source>
        <dbReference type="Proteomes" id="UP001302676"/>
    </source>
</evidence>
<name>A0AAN6VA99_9PEZI</name>
<gene>
    <name evidence="2" type="ORF">C8A04DRAFT_9052</name>
</gene>
<organism evidence="2 3">
    <name type="scientific">Dichotomopilus funicola</name>
    <dbReference type="NCBI Taxonomy" id="1934379"/>
    <lineage>
        <taxon>Eukaryota</taxon>
        <taxon>Fungi</taxon>
        <taxon>Dikarya</taxon>
        <taxon>Ascomycota</taxon>
        <taxon>Pezizomycotina</taxon>
        <taxon>Sordariomycetes</taxon>
        <taxon>Sordariomycetidae</taxon>
        <taxon>Sordariales</taxon>
        <taxon>Chaetomiaceae</taxon>
        <taxon>Dichotomopilus</taxon>
    </lineage>
</organism>
<comment type="caution">
    <text evidence="2">The sequence shown here is derived from an EMBL/GenBank/DDBJ whole genome shotgun (WGS) entry which is preliminary data.</text>
</comment>